<dbReference type="InterPro" id="IPR027417">
    <property type="entry name" value="P-loop_NTPase"/>
</dbReference>
<dbReference type="EC" id="3.6.4.13" evidence="3"/>
<evidence type="ECO:0000256" key="3">
    <source>
        <dbReference type="ARBA" id="ARBA00012552"/>
    </source>
</evidence>
<feature type="compositionally biased region" description="Low complexity" evidence="14">
    <location>
        <begin position="31"/>
        <end position="40"/>
    </location>
</feature>
<dbReference type="STRING" id="361077.A0A151ZBX8"/>
<evidence type="ECO:0000256" key="11">
    <source>
        <dbReference type="ARBA" id="ARBA00037449"/>
    </source>
</evidence>
<evidence type="ECO:0000259" key="15">
    <source>
        <dbReference type="PROSITE" id="PS51192"/>
    </source>
</evidence>
<evidence type="ECO:0000256" key="5">
    <source>
        <dbReference type="ARBA" id="ARBA00022552"/>
    </source>
</evidence>
<dbReference type="AlphaFoldDB" id="A0A151ZBX8"/>
<dbReference type="GO" id="GO:0005524">
    <property type="term" value="F:ATP binding"/>
    <property type="evidence" value="ECO:0007669"/>
    <property type="project" value="UniProtKB-KW"/>
</dbReference>
<dbReference type="InterPro" id="IPR000629">
    <property type="entry name" value="RNA-helicase_DEAD-box_CS"/>
</dbReference>
<evidence type="ECO:0000256" key="7">
    <source>
        <dbReference type="ARBA" id="ARBA00022801"/>
    </source>
</evidence>
<dbReference type="CDD" id="cd00268">
    <property type="entry name" value="DEADc"/>
    <property type="match status" value="1"/>
</dbReference>
<proteinExistence type="inferred from homology"/>
<dbReference type="OMA" id="SERDYVM"/>
<evidence type="ECO:0000256" key="13">
    <source>
        <dbReference type="RuleBase" id="RU000492"/>
    </source>
</evidence>
<keyword evidence="5" id="KW-0698">rRNA processing</keyword>
<comment type="function">
    <text evidence="11">ATP-dependent RNA helicase required for 60S ribosomal subunit synthesis. Involved in efficient pre-rRNA processing, predominantly at site A3, which is necessary for the normal formation of 25S and 5.8S rRNAs.</text>
</comment>
<dbReference type="PROSITE" id="PS51192">
    <property type="entry name" value="HELICASE_ATP_BIND_1"/>
    <property type="match status" value="1"/>
</dbReference>
<dbReference type="InterPro" id="IPR011545">
    <property type="entry name" value="DEAD/DEAH_box_helicase_dom"/>
</dbReference>
<dbReference type="PROSITE" id="PS51195">
    <property type="entry name" value="Q_MOTIF"/>
    <property type="match status" value="1"/>
</dbReference>
<keyword evidence="19" id="KW-1185">Reference proteome</keyword>
<comment type="similarity">
    <text evidence="2">Belongs to the DEAD box helicase family. DDX5/DBP2 subfamily.</text>
</comment>
<dbReference type="SMART" id="SM00487">
    <property type="entry name" value="DEXDc"/>
    <property type="match status" value="1"/>
</dbReference>
<evidence type="ECO:0000256" key="10">
    <source>
        <dbReference type="ARBA" id="ARBA00023242"/>
    </source>
</evidence>
<evidence type="ECO:0000256" key="6">
    <source>
        <dbReference type="ARBA" id="ARBA00022741"/>
    </source>
</evidence>
<evidence type="ECO:0000256" key="12">
    <source>
        <dbReference type="PROSITE-ProRule" id="PRU00552"/>
    </source>
</evidence>
<dbReference type="PROSITE" id="PS51194">
    <property type="entry name" value="HELICASE_CTER"/>
    <property type="match status" value="1"/>
</dbReference>
<comment type="subcellular location">
    <subcellularLocation>
        <location evidence="1">Nucleus</location>
        <location evidence="1">Nucleolus</location>
    </subcellularLocation>
</comment>
<dbReference type="GO" id="GO:0003724">
    <property type="term" value="F:RNA helicase activity"/>
    <property type="evidence" value="ECO:0007669"/>
    <property type="project" value="UniProtKB-EC"/>
</dbReference>
<feature type="compositionally biased region" description="Low complexity" evidence="14">
    <location>
        <begin position="56"/>
        <end position="68"/>
    </location>
</feature>
<keyword evidence="10" id="KW-0539">Nucleus</keyword>
<dbReference type="Pfam" id="PF00270">
    <property type="entry name" value="DEAD"/>
    <property type="match status" value="1"/>
</dbReference>
<evidence type="ECO:0000256" key="1">
    <source>
        <dbReference type="ARBA" id="ARBA00004604"/>
    </source>
</evidence>
<evidence type="ECO:0000259" key="17">
    <source>
        <dbReference type="PROSITE" id="PS51195"/>
    </source>
</evidence>
<dbReference type="OrthoDB" id="196131at2759"/>
<evidence type="ECO:0000256" key="4">
    <source>
        <dbReference type="ARBA" id="ARBA00022517"/>
    </source>
</evidence>
<dbReference type="CDD" id="cd18787">
    <property type="entry name" value="SF2_C_DEAD"/>
    <property type="match status" value="1"/>
</dbReference>
<keyword evidence="6 13" id="KW-0547">Nucleotide-binding</keyword>
<dbReference type="InterPro" id="IPR001650">
    <property type="entry name" value="Helicase_C-like"/>
</dbReference>
<keyword evidence="8 13" id="KW-0347">Helicase</keyword>
<dbReference type="PANTHER" id="PTHR47958">
    <property type="entry name" value="ATP-DEPENDENT RNA HELICASE DBP3"/>
    <property type="match status" value="1"/>
</dbReference>
<dbReference type="SUPFAM" id="SSF52540">
    <property type="entry name" value="P-loop containing nucleoside triphosphate hydrolases"/>
    <property type="match status" value="1"/>
</dbReference>
<evidence type="ECO:0000259" key="16">
    <source>
        <dbReference type="PROSITE" id="PS51194"/>
    </source>
</evidence>
<feature type="compositionally biased region" description="Low complexity" evidence="14">
    <location>
        <begin position="535"/>
        <end position="558"/>
    </location>
</feature>
<feature type="short sequence motif" description="Q motif" evidence="12">
    <location>
        <begin position="142"/>
        <end position="169"/>
    </location>
</feature>
<dbReference type="GO" id="GO:0016787">
    <property type="term" value="F:hydrolase activity"/>
    <property type="evidence" value="ECO:0007669"/>
    <property type="project" value="UniProtKB-KW"/>
</dbReference>
<organism evidence="18 19">
    <name type="scientific">Tieghemostelium lacteum</name>
    <name type="common">Slime mold</name>
    <name type="synonym">Dictyostelium lacteum</name>
    <dbReference type="NCBI Taxonomy" id="361077"/>
    <lineage>
        <taxon>Eukaryota</taxon>
        <taxon>Amoebozoa</taxon>
        <taxon>Evosea</taxon>
        <taxon>Eumycetozoa</taxon>
        <taxon>Dictyostelia</taxon>
        <taxon>Dictyosteliales</taxon>
        <taxon>Raperosteliaceae</taxon>
        <taxon>Tieghemostelium</taxon>
    </lineage>
</organism>
<dbReference type="InterPro" id="IPR044742">
    <property type="entry name" value="DEAD/DEAH_RhlB"/>
</dbReference>
<reference evidence="18 19" key="1">
    <citation type="submission" date="2015-12" db="EMBL/GenBank/DDBJ databases">
        <title>Dictyostelia acquired genes for synthesis and detection of signals that induce cell-type specialization by lateral gene transfer from prokaryotes.</title>
        <authorList>
            <person name="Gloeckner G."/>
            <person name="Schaap P."/>
        </authorList>
    </citation>
    <scope>NUCLEOTIDE SEQUENCE [LARGE SCALE GENOMIC DNA]</scope>
    <source>
        <strain evidence="18 19">TK</strain>
    </source>
</reference>
<name>A0A151ZBX8_TIELA</name>
<keyword evidence="7 13" id="KW-0378">Hydrolase</keyword>
<dbReference type="SMART" id="SM00490">
    <property type="entry name" value="HELICc"/>
    <property type="match status" value="1"/>
</dbReference>
<feature type="domain" description="Helicase ATP-binding" evidence="15">
    <location>
        <begin position="172"/>
        <end position="347"/>
    </location>
</feature>
<evidence type="ECO:0000256" key="14">
    <source>
        <dbReference type="SAM" id="MobiDB-lite"/>
    </source>
</evidence>
<accession>A0A151ZBX8</accession>
<dbReference type="Gene3D" id="3.40.50.300">
    <property type="entry name" value="P-loop containing nucleotide triphosphate hydrolases"/>
    <property type="match status" value="2"/>
</dbReference>
<comment type="caution">
    <text evidence="18">The sequence shown here is derived from an EMBL/GenBank/DDBJ whole genome shotgun (WGS) entry which is preliminary data.</text>
</comment>
<dbReference type="InterPro" id="IPR014014">
    <property type="entry name" value="RNA_helicase_DEAD_Q_motif"/>
</dbReference>
<evidence type="ECO:0000256" key="2">
    <source>
        <dbReference type="ARBA" id="ARBA00009334"/>
    </source>
</evidence>
<keyword evidence="4" id="KW-0690">Ribosome biogenesis</keyword>
<keyword evidence="9 13" id="KW-0067">ATP-binding</keyword>
<feature type="region of interest" description="Disordered" evidence="14">
    <location>
        <begin position="31"/>
        <end position="70"/>
    </location>
</feature>
<gene>
    <name evidence="18" type="ORF">DLAC_08407</name>
</gene>
<dbReference type="InterPro" id="IPR014001">
    <property type="entry name" value="Helicase_ATP-bd"/>
</dbReference>
<protein>
    <recommendedName>
        <fullName evidence="3">RNA helicase</fullName>
        <ecNumber evidence="3">3.6.4.13</ecNumber>
    </recommendedName>
</protein>
<evidence type="ECO:0000313" key="18">
    <source>
        <dbReference type="EMBL" id="KYQ91439.1"/>
    </source>
</evidence>
<dbReference type="Pfam" id="PF00271">
    <property type="entry name" value="Helicase_C"/>
    <property type="match status" value="1"/>
</dbReference>
<dbReference type="Proteomes" id="UP000076078">
    <property type="component" value="Unassembled WGS sequence"/>
</dbReference>
<dbReference type="InParanoid" id="A0A151ZBX8"/>
<feature type="region of interest" description="Disordered" evidence="14">
    <location>
        <begin position="530"/>
        <end position="568"/>
    </location>
</feature>
<dbReference type="EMBL" id="LODT01000035">
    <property type="protein sequence ID" value="KYQ91439.1"/>
    <property type="molecule type" value="Genomic_DNA"/>
</dbReference>
<sequence>MFGIKRALSLFRTTSLLLNSGRGYNNYNSNFRGGYNSNRNEQQPYRQRGNVSFGGNNNNNVNTNNNNNDSFDVIDFRGGSNTKSKSDFAMEMENIDWSIESLPTIKKELYRSKDENELETKLFLKQHEIQVTTDEAVPSLMLNFTQTPFQEKIVKTLSQAFQTPTPIQSVGWPLALSGRDVVGISKTGSGKTLSFILPAIQHILSQERPSTYRGPNVLVVAPTRELSVQISQEATLYLGKVGLRSSTLFGGASKSLQVRELRSNPHLIIGTPGRILDHLRDGSLSLKNISFMVLDEADRMLEMGFEQQIRQLFQSIRPDRQVLYWSATWPKKVQNLANEFIVNPVSVQVGDNELTANTDITQLFSVVDSDADKPKALLDTLEKIYTERPQSKTLIFTMTKTGADKLSAYISKSGNARIDSIHGDKAQSQRLRIIDDFKRNYIDILVATDVASRGLDIKDITDVINFSLPNQIESYVHRIGRTARAGQTGFSHTIISKTNSSDVEILPELAELLSRSKQEIPDSIKEIMPKQKQHYNNYNNNNNRNYNNRNGGNNNYRNQRSGPISFRK</sequence>
<dbReference type="PROSITE" id="PS00039">
    <property type="entry name" value="DEAD_ATP_HELICASE"/>
    <property type="match status" value="1"/>
</dbReference>
<feature type="domain" description="DEAD-box RNA helicase Q" evidence="17">
    <location>
        <begin position="142"/>
        <end position="169"/>
    </location>
</feature>
<evidence type="ECO:0000256" key="8">
    <source>
        <dbReference type="ARBA" id="ARBA00022806"/>
    </source>
</evidence>
<feature type="compositionally biased region" description="Polar residues" evidence="14">
    <location>
        <begin position="41"/>
        <end position="55"/>
    </location>
</feature>
<dbReference type="GO" id="GO:0003676">
    <property type="term" value="F:nucleic acid binding"/>
    <property type="evidence" value="ECO:0007669"/>
    <property type="project" value="InterPro"/>
</dbReference>
<evidence type="ECO:0000313" key="19">
    <source>
        <dbReference type="Proteomes" id="UP000076078"/>
    </source>
</evidence>
<evidence type="ECO:0000256" key="9">
    <source>
        <dbReference type="ARBA" id="ARBA00022840"/>
    </source>
</evidence>
<feature type="domain" description="Helicase C-terminal" evidence="16">
    <location>
        <begin position="380"/>
        <end position="528"/>
    </location>
</feature>